<dbReference type="GO" id="GO:0005524">
    <property type="term" value="F:ATP binding"/>
    <property type="evidence" value="ECO:0007669"/>
    <property type="project" value="UniProtKB-KW"/>
</dbReference>
<evidence type="ECO:0000313" key="13">
    <source>
        <dbReference type="Proteomes" id="UP000660262"/>
    </source>
</evidence>
<dbReference type="SMART" id="SM00490">
    <property type="entry name" value="HELICc"/>
    <property type="match status" value="1"/>
</dbReference>
<dbReference type="InterPro" id="IPR001202">
    <property type="entry name" value="WW_dom"/>
</dbReference>
<evidence type="ECO:0000256" key="4">
    <source>
        <dbReference type="ARBA" id="ARBA00022806"/>
    </source>
</evidence>
<reference evidence="12" key="1">
    <citation type="submission" date="2020-10" db="EMBL/GenBank/DDBJ databases">
        <title>Unveiling of a novel bifunctional photoreceptor, Dualchrome1, isolated from a cosmopolitan green alga.</title>
        <authorList>
            <person name="Suzuki S."/>
            <person name="Kawachi M."/>
        </authorList>
    </citation>
    <scope>NUCLEOTIDE SEQUENCE</scope>
    <source>
        <strain evidence="12">NIES 2893</strain>
    </source>
</reference>
<feature type="domain" description="Helicase C-terminal" evidence="10">
    <location>
        <begin position="351"/>
        <end position="517"/>
    </location>
</feature>
<dbReference type="Gene3D" id="3.40.50.300">
    <property type="entry name" value="P-loop containing nucleotide triphosphate hydrolases"/>
    <property type="match status" value="2"/>
</dbReference>
<dbReference type="PROSITE" id="PS51194">
    <property type="entry name" value="HELICASE_CTER"/>
    <property type="match status" value="1"/>
</dbReference>
<dbReference type="OrthoDB" id="196131at2759"/>
<dbReference type="InterPro" id="IPR000629">
    <property type="entry name" value="RNA-helicase_DEAD-box_CS"/>
</dbReference>
<evidence type="ECO:0000259" key="9">
    <source>
        <dbReference type="PROSITE" id="PS51192"/>
    </source>
</evidence>
<dbReference type="FunFam" id="3.40.50.300:FF:000079">
    <property type="entry name" value="probable ATP-dependent RNA helicase DDX17"/>
    <property type="match status" value="1"/>
</dbReference>
<dbReference type="InterPro" id="IPR027417">
    <property type="entry name" value="P-loop_NTPase"/>
</dbReference>
<dbReference type="FunFam" id="3.40.50.300:FF:000008">
    <property type="entry name" value="ATP-dependent RNA helicase RhlB"/>
    <property type="match status" value="1"/>
</dbReference>
<dbReference type="Pfam" id="PF00271">
    <property type="entry name" value="Helicase_C"/>
    <property type="match status" value="1"/>
</dbReference>
<name>A0A830HG07_9CHLO</name>
<feature type="domain" description="WW" evidence="8">
    <location>
        <begin position="9"/>
        <end position="43"/>
    </location>
</feature>
<dbReference type="SMART" id="SM00487">
    <property type="entry name" value="DEXDc"/>
    <property type="match status" value="1"/>
</dbReference>
<dbReference type="PROSITE" id="PS51195">
    <property type="entry name" value="Q_MOTIF"/>
    <property type="match status" value="1"/>
</dbReference>
<dbReference type="Proteomes" id="UP000660262">
    <property type="component" value="Unassembled WGS sequence"/>
</dbReference>
<keyword evidence="2 7" id="KW-0547">Nucleotide-binding</keyword>
<sequence length="634" mass="65911">MPIEARDDPTLPPPWRQLFDSDSGYTYYWNGATNVTTYERPAAVEAPAPESSDYRDGNLQYSSQWGGGGGGGGGYGGGGGSGAMALPTGASMPAAPTQLKFNKDFQSTDRALGWRRENNMTVQGQACPDPFYQFDEAGFSPDIMAEIQRAGFATPTPIQSQAWPVAMQGRDLVAIAKTGSGKTCGYLLPGLVQIANTRKDPRTGPTMLCIAPTRELANQIKEEADKFGRTQGVRNTCLYGGAPKGPQLRDLSYGVHIVIATPGRLNDFLEQRSVNLSQVSYLVLDEADRMLDMGFEPQIQKIVRQVPASRQTLFFSATWPKEVRSIAAQFVVNSTVHVFIGDPHQLNANADIEQRIEVVSDRFAKERRLPEIISSLPRGADGSPAKVIVFANTKKQCDQIAYGLARQFGASAIHGDKSQYDRDNTLRSFKNGSRPVMVATDVAARGLDIPNVECVINFDFPNGVEDYVHRIGRTGRAGKKGTAHTFMSSDEGKLASQLIPVLRKAKQAVTPELEQLAASGGFGRGRSFGGRGGGRGRGGGGYGGGGYGGGGGGYGGGGYGGGGYGGAGGGGAGGGYGGGGYGGGGYGGGGGGGYGGGGGGMAAPPGGGYGGGGSYGGYGGGAGARDRSRSPPRR</sequence>
<comment type="caution">
    <text evidence="12">The sequence shown here is derived from an EMBL/GenBank/DDBJ whole genome shotgun (WGS) entry which is preliminary data.</text>
</comment>
<evidence type="ECO:0000256" key="2">
    <source>
        <dbReference type="ARBA" id="ARBA00022741"/>
    </source>
</evidence>
<dbReference type="InterPro" id="IPR014001">
    <property type="entry name" value="Helicase_ATP-bd"/>
</dbReference>
<evidence type="ECO:0000256" key="5">
    <source>
        <dbReference type="ARBA" id="ARBA00022840"/>
    </source>
</evidence>
<comment type="similarity">
    <text evidence="7">Belongs to the DEAD box helicase family.</text>
</comment>
<accession>A0A830HG07</accession>
<dbReference type="PANTHER" id="PTHR47958">
    <property type="entry name" value="ATP-DEPENDENT RNA HELICASE DBP3"/>
    <property type="match status" value="1"/>
</dbReference>
<dbReference type="Pfam" id="PF00397">
    <property type="entry name" value="WW"/>
    <property type="match status" value="1"/>
</dbReference>
<dbReference type="PROSITE" id="PS01159">
    <property type="entry name" value="WW_DOMAIN_1"/>
    <property type="match status" value="1"/>
</dbReference>
<dbReference type="EC" id="3.6.4.13" evidence="1"/>
<evidence type="ECO:0000259" key="11">
    <source>
        <dbReference type="PROSITE" id="PS51195"/>
    </source>
</evidence>
<dbReference type="GO" id="GO:0003676">
    <property type="term" value="F:nucleic acid binding"/>
    <property type="evidence" value="ECO:0007669"/>
    <property type="project" value="InterPro"/>
</dbReference>
<evidence type="ECO:0000259" key="8">
    <source>
        <dbReference type="PROSITE" id="PS50020"/>
    </source>
</evidence>
<dbReference type="CDD" id="cd18787">
    <property type="entry name" value="SF2_C_DEAD"/>
    <property type="match status" value="1"/>
</dbReference>
<dbReference type="PROSITE" id="PS51192">
    <property type="entry name" value="HELICASE_ATP_BIND_1"/>
    <property type="match status" value="1"/>
</dbReference>
<dbReference type="SUPFAM" id="SSF51045">
    <property type="entry name" value="WW domain"/>
    <property type="match status" value="1"/>
</dbReference>
<dbReference type="Gene3D" id="2.20.70.10">
    <property type="match status" value="1"/>
</dbReference>
<dbReference type="GO" id="GO:0003724">
    <property type="term" value="F:RNA helicase activity"/>
    <property type="evidence" value="ECO:0007669"/>
    <property type="project" value="UniProtKB-EC"/>
</dbReference>
<dbReference type="Pfam" id="PF00270">
    <property type="entry name" value="DEAD"/>
    <property type="match status" value="1"/>
</dbReference>
<dbReference type="SMART" id="SM00456">
    <property type="entry name" value="WW"/>
    <property type="match status" value="1"/>
</dbReference>
<dbReference type="InterPro" id="IPR001650">
    <property type="entry name" value="Helicase_C-like"/>
</dbReference>
<dbReference type="EMBL" id="BNJQ01000010">
    <property type="protein sequence ID" value="GHP05682.1"/>
    <property type="molecule type" value="Genomic_DNA"/>
</dbReference>
<keyword evidence="3 7" id="KW-0378">Hydrolase</keyword>
<evidence type="ECO:0000256" key="7">
    <source>
        <dbReference type="RuleBase" id="RU000492"/>
    </source>
</evidence>
<organism evidence="12 13">
    <name type="scientific">Pycnococcus provasolii</name>
    <dbReference type="NCBI Taxonomy" id="41880"/>
    <lineage>
        <taxon>Eukaryota</taxon>
        <taxon>Viridiplantae</taxon>
        <taxon>Chlorophyta</taxon>
        <taxon>Pseudoscourfieldiophyceae</taxon>
        <taxon>Pseudoscourfieldiales</taxon>
        <taxon>Pycnococcaceae</taxon>
        <taxon>Pycnococcus</taxon>
    </lineage>
</organism>
<dbReference type="GO" id="GO:0016787">
    <property type="term" value="F:hydrolase activity"/>
    <property type="evidence" value="ECO:0007669"/>
    <property type="project" value="UniProtKB-KW"/>
</dbReference>
<evidence type="ECO:0000256" key="6">
    <source>
        <dbReference type="PROSITE-ProRule" id="PRU00552"/>
    </source>
</evidence>
<evidence type="ECO:0000256" key="1">
    <source>
        <dbReference type="ARBA" id="ARBA00012552"/>
    </source>
</evidence>
<gene>
    <name evidence="12" type="ORF">PPROV_000443200</name>
</gene>
<evidence type="ECO:0000256" key="3">
    <source>
        <dbReference type="ARBA" id="ARBA00022801"/>
    </source>
</evidence>
<feature type="domain" description="Helicase ATP-binding" evidence="9">
    <location>
        <begin position="163"/>
        <end position="337"/>
    </location>
</feature>
<keyword evidence="4 7" id="KW-0347">Helicase</keyword>
<dbReference type="AlphaFoldDB" id="A0A830HG07"/>
<feature type="short sequence motif" description="Q motif" evidence="6">
    <location>
        <begin position="132"/>
        <end position="160"/>
    </location>
</feature>
<dbReference type="PROSITE" id="PS50020">
    <property type="entry name" value="WW_DOMAIN_2"/>
    <property type="match status" value="1"/>
</dbReference>
<dbReference type="InterPro" id="IPR011545">
    <property type="entry name" value="DEAD/DEAH_box_helicase_dom"/>
</dbReference>
<keyword evidence="13" id="KW-1185">Reference proteome</keyword>
<dbReference type="PROSITE" id="PS00039">
    <property type="entry name" value="DEAD_ATP_HELICASE"/>
    <property type="match status" value="1"/>
</dbReference>
<protein>
    <recommendedName>
        <fullName evidence="1">RNA helicase</fullName>
        <ecNumber evidence="1">3.6.4.13</ecNumber>
    </recommendedName>
</protein>
<dbReference type="SUPFAM" id="SSF52540">
    <property type="entry name" value="P-loop containing nucleoside triphosphate hydrolases"/>
    <property type="match status" value="2"/>
</dbReference>
<proteinExistence type="inferred from homology"/>
<dbReference type="InterPro" id="IPR036020">
    <property type="entry name" value="WW_dom_sf"/>
</dbReference>
<evidence type="ECO:0000313" key="12">
    <source>
        <dbReference type="EMBL" id="GHP05682.1"/>
    </source>
</evidence>
<dbReference type="CDD" id="cd00201">
    <property type="entry name" value="WW"/>
    <property type="match status" value="1"/>
</dbReference>
<keyword evidence="5 7" id="KW-0067">ATP-binding</keyword>
<dbReference type="InterPro" id="IPR014014">
    <property type="entry name" value="RNA_helicase_DEAD_Q_motif"/>
</dbReference>
<evidence type="ECO:0000259" key="10">
    <source>
        <dbReference type="PROSITE" id="PS51194"/>
    </source>
</evidence>
<feature type="domain" description="DEAD-box RNA helicase Q" evidence="11">
    <location>
        <begin position="132"/>
        <end position="160"/>
    </location>
</feature>